<dbReference type="EMBL" id="JAWZYT010003875">
    <property type="protein sequence ID" value="KAK4296363.1"/>
    <property type="molecule type" value="Genomic_DNA"/>
</dbReference>
<sequence>MRRGRREERKLKIKENEDKIKEEEEEEEVNENKWLQEKQQRRIIERGRGEERGKKTRRVRGRRERE</sequence>
<proteinExistence type="predicted"/>
<name>A0AAE1NV99_9EUCA</name>
<dbReference type="Proteomes" id="UP001292094">
    <property type="component" value="Unassembled WGS sequence"/>
</dbReference>
<organism evidence="3 4">
    <name type="scientific">Petrolisthes manimaculis</name>
    <dbReference type="NCBI Taxonomy" id="1843537"/>
    <lineage>
        <taxon>Eukaryota</taxon>
        <taxon>Metazoa</taxon>
        <taxon>Ecdysozoa</taxon>
        <taxon>Arthropoda</taxon>
        <taxon>Crustacea</taxon>
        <taxon>Multicrustacea</taxon>
        <taxon>Malacostraca</taxon>
        <taxon>Eumalacostraca</taxon>
        <taxon>Eucarida</taxon>
        <taxon>Decapoda</taxon>
        <taxon>Pleocyemata</taxon>
        <taxon>Anomura</taxon>
        <taxon>Galatheoidea</taxon>
        <taxon>Porcellanidae</taxon>
        <taxon>Petrolisthes</taxon>
    </lineage>
</organism>
<feature type="region of interest" description="Disordered" evidence="2">
    <location>
        <begin position="38"/>
        <end position="66"/>
    </location>
</feature>
<protein>
    <submittedName>
        <fullName evidence="3">Uncharacterized protein</fullName>
    </submittedName>
</protein>
<feature type="compositionally biased region" description="Basic residues" evidence="2">
    <location>
        <begin position="54"/>
        <end position="66"/>
    </location>
</feature>
<keyword evidence="4" id="KW-1185">Reference proteome</keyword>
<evidence type="ECO:0000256" key="1">
    <source>
        <dbReference type="SAM" id="Coils"/>
    </source>
</evidence>
<comment type="caution">
    <text evidence="3">The sequence shown here is derived from an EMBL/GenBank/DDBJ whole genome shotgun (WGS) entry which is preliminary data.</text>
</comment>
<evidence type="ECO:0000313" key="4">
    <source>
        <dbReference type="Proteomes" id="UP001292094"/>
    </source>
</evidence>
<accession>A0AAE1NV99</accession>
<dbReference type="AlphaFoldDB" id="A0AAE1NV99"/>
<evidence type="ECO:0000256" key="2">
    <source>
        <dbReference type="SAM" id="MobiDB-lite"/>
    </source>
</evidence>
<keyword evidence="1" id="KW-0175">Coiled coil</keyword>
<reference evidence="3" key="1">
    <citation type="submission" date="2023-11" db="EMBL/GenBank/DDBJ databases">
        <title>Genome assemblies of two species of porcelain crab, Petrolisthes cinctipes and Petrolisthes manimaculis (Anomura: Porcellanidae).</title>
        <authorList>
            <person name="Angst P."/>
        </authorList>
    </citation>
    <scope>NUCLEOTIDE SEQUENCE</scope>
    <source>
        <strain evidence="3">PB745_02</strain>
        <tissue evidence="3">Gill</tissue>
    </source>
</reference>
<gene>
    <name evidence="3" type="ORF">Pmani_031135</name>
</gene>
<feature type="coiled-coil region" evidence="1">
    <location>
        <begin position="6"/>
        <end position="33"/>
    </location>
</feature>
<evidence type="ECO:0000313" key="3">
    <source>
        <dbReference type="EMBL" id="KAK4296363.1"/>
    </source>
</evidence>
<feature type="compositionally biased region" description="Basic and acidic residues" evidence="2">
    <location>
        <begin position="38"/>
        <end position="53"/>
    </location>
</feature>